<accession>A0AAU7CEG1</accession>
<dbReference type="RefSeq" id="WP_406696305.1">
    <property type="nucleotide sequence ID" value="NZ_CP155447.1"/>
</dbReference>
<reference evidence="3" key="1">
    <citation type="submission" date="2024-05" db="EMBL/GenBank/DDBJ databases">
        <title>Planctomycetes of the genus Singulisphaera possess chitinolytic capabilities.</title>
        <authorList>
            <person name="Ivanova A."/>
        </authorList>
    </citation>
    <scope>NUCLEOTIDE SEQUENCE</scope>
    <source>
        <strain evidence="3">Ch08T</strain>
    </source>
</reference>
<protein>
    <recommendedName>
        <fullName evidence="2">Transposase IS66 zinc-finger binding domain-containing protein</fullName>
    </recommendedName>
</protein>
<evidence type="ECO:0000256" key="1">
    <source>
        <dbReference type="SAM" id="MobiDB-lite"/>
    </source>
</evidence>
<name>A0AAU7CEG1_9BACT</name>
<dbReference type="EMBL" id="CP155447">
    <property type="protein sequence ID" value="XBH03566.1"/>
    <property type="molecule type" value="Genomic_DNA"/>
</dbReference>
<proteinExistence type="predicted"/>
<sequence>MTDQTLATPVSLGPALTEQQAREIYRQGEEAVVFALLSLAQKAGEAQSSTTPVVTPTTPSAMIPPFLKPKANGRRKRPGREKGHPGTRRPTPEVIDRRVEHRLEACPECHGPLTRTNQTRTRVTEDIPEALTPVVTEHLIHRDWCPRCQKAVEPVVTEALPGATLGNRTLVLSAWLHYGLGNTLSQIVAVFNHHLMLKLSPGGLIQMWYRLQAILFAWYLQIQAEALGSAQGLRTRFPRVFDAFRCDNPL</sequence>
<feature type="domain" description="Transposase IS66 zinc-finger binding" evidence="2">
    <location>
        <begin position="105"/>
        <end position="148"/>
    </location>
</feature>
<feature type="region of interest" description="Disordered" evidence="1">
    <location>
        <begin position="45"/>
        <end position="92"/>
    </location>
</feature>
<evidence type="ECO:0000313" key="3">
    <source>
        <dbReference type="EMBL" id="XBH03566.1"/>
    </source>
</evidence>
<organism evidence="3">
    <name type="scientific">Singulisphaera sp. Ch08</name>
    <dbReference type="NCBI Taxonomy" id="3120278"/>
    <lineage>
        <taxon>Bacteria</taxon>
        <taxon>Pseudomonadati</taxon>
        <taxon>Planctomycetota</taxon>
        <taxon>Planctomycetia</taxon>
        <taxon>Isosphaerales</taxon>
        <taxon>Isosphaeraceae</taxon>
        <taxon>Singulisphaera</taxon>
    </lineage>
</organism>
<feature type="compositionally biased region" description="Basic and acidic residues" evidence="1">
    <location>
        <begin position="80"/>
        <end position="92"/>
    </location>
</feature>
<dbReference type="AlphaFoldDB" id="A0AAU7CEG1"/>
<feature type="compositionally biased region" description="Low complexity" evidence="1">
    <location>
        <begin position="48"/>
        <end position="60"/>
    </location>
</feature>
<evidence type="ECO:0000259" key="2">
    <source>
        <dbReference type="Pfam" id="PF13005"/>
    </source>
</evidence>
<dbReference type="Pfam" id="PF13005">
    <property type="entry name" value="zf-IS66"/>
    <property type="match status" value="1"/>
</dbReference>
<dbReference type="InterPro" id="IPR024474">
    <property type="entry name" value="Znf_dom_IS66"/>
</dbReference>
<gene>
    <name evidence="3" type="ORF">V5E97_35460</name>
</gene>